<feature type="region of interest" description="Disordered" evidence="2">
    <location>
        <begin position="252"/>
        <end position="326"/>
    </location>
</feature>
<sequence length="874" mass="93710">MGSAFELRVLGGAVLLGPHGPVQGRAAHRRRLALLAILAGAQARAVGRERILGYLWPDQPSDAGRHQLSEALYVLRKAVGESVFVTAGDEVGLNPAILGTDVAAFRAAMAGECFRDAVALYRGPFLDGFHVSDAPEFERWAEEVRSSLSDAYGTAVEALAEQCERAADFAGAAGWWRRRAVHDPYSSRIALRLMHALAAGGERGAALKHAAAHGVFLREELGVDPDPEVGEAMHRLAAETAALPRLVARAPAEDEPFVEGEAPAEEEVFAEGEAPARGAEPEAEAGGDAGAAPEEDFSRAGEDGEEHRTAGSGPAPPAAASVGGPLAHTGPASAALVPPTTRGALLARFAGHVGAAALGALLIVGLLRLLPGVPASDASQEALDIRRIAVMPFEASGDPEHQALADAITGSLIDRLSGLGTLRVIPRRGVMPYAGRAVVLDSITRRLRVGTLVTGRLQRSGAVYRVDVQMVDGITGEQLASTQVQVAQTELFALQDAVSAQVERFLRRRLGDQVRLREHRAGTRSASAYALAVRADGFRARARRVALHNDPLDVAAAAALLQTADSLLHRAQQEDRQWVQPRIDRAWVWVELSGLTSGTARVQALQAALGHAAAALDLDGENAAALEVRGTASWRLSTAVSEAPDSLRPNAERDLRAATLRAPELARAWSTLSQLLRMKGALAESEQAAERALEEDAFLEEAPAILDRMFRSTMMLGDYAGAARWCGRGGREFPNDWRFLDCQLLLLREDPGVSPDPARAWALVARLEVLDPPAKARQAGNPYSPIFRRLVAASVSARVGDGERARAELARARRDVGNNRELAVDLKYDEAYVRLVLGERNQALRLLREYLAVRHENREFILRDRLFADIVPGL</sequence>
<evidence type="ECO:0000256" key="1">
    <source>
        <dbReference type="SAM" id="Coils"/>
    </source>
</evidence>
<dbReference type="Gene3D" id="1.25.40.10">
    <property type="entry name" value="Tetratricopeptide repeat domain"/>
    <property type="match status" value="2"/>
</dbReference>
<dbReference type="SUPFAM" id="SSF48452">
    <property type="entry name" value="TPR-like"/>
    <property type="match status" value="2"/>
</dbReference>
<evidence type="ECO:0000259" key="3">
    <source>
        <dbReference type="SMART" id="SM01043"/>
    </source>
</evidence>
<dbReference type="RefSeq" id="WP_183685698.1">
    <property type="nucleotide sequence ID" value="NZ_JACHIA010000008.1"/>
</dbReference>
<organism evidence="4 5">
    <name type="scientific">Longimicrobium terrae</name>
    <dbReference type="NCBI Taxonomy" id="1639882"/>
    <lineage>
        <taxon>Bacteria</taxon>
        <taxon>Pseudomonadati</taxon>
        <taxon>Gemmatimonadota</taxon>
        <taxon>Longimicrobiia</taxon>
        <taxon>Longimicrobiales</taxon>
        <taxon>Longimicrobiaceae</taxon>
        <taxon>Longimicrobium</taxon>
    </lineage>
</organism>
<proteinExistence type="predicted"/>
<keyword evidence="1" id="KW-0175">Coiled coil</keyword>
<name>A0A841H025_9BACT</name>
<dbReference type="Gene3D" id="1.10.10.10">
    <property type="entry name" value="Winged helix-like DNA-binding domain superfamily/Winged helix DNA-binding domain"/>
    <property type="match status" value="1"/>
</dbReference>
<keyword evidence="5" id="KW-1185">Reference proteome</keyword>
<dbReference type="AlphaFoldDB" id="A0A841H025"/>
<gene>
    <name evidence="4" type="ORF">HNQ61_002942</name>
</gene>
<reference evidence="4 5" key="1">
    <citation type="submission" date="2020-08" db="EMBL/GenBank/DDBJ databases">
        <title>Genomic Encyclopedia of Type Strains, Phase IV (KMG-IV): sequencing the most valuable type-strain genomes for metagenomic binning, comparative biology and taxonomic classification.</title>
        <authorList>
            <person name="Goeker M."/>
        </authorList>
    </citation>
    <scope>NUCLEOTIDE SEQUENCE [LARGE SCALE GENOMIC DNA]</scope>
    <source>
        <strain evidence="4 5">DSM 29007</strain>
    </source>
</reference>
<protein>
    <submittedName>
        <fullName evidence="4">DNA-binding SARP family transcriptional activator/TolB-like protein</fullName>
    </submittedName>
</protein>
<dbReference type="InterPro" id="IPR011990">
    <property type="entry name" value="TPR-like_helical_dom_sf"/>
</dbReference>
<dbReference type="Proteomes" id="UP000582837">
    <property type="component" value="Unassembled WGS sequence"/>
</dbReference>
<dbReference type="Pfam" id="PF03704">
    <property type="entry name" value="BTAD"/>
    <property type="match status" value="1"/>
</dbReference>
<dbReference type="InterPro" id="IPR036388">
    <property type="entry name" value="WH-like_DNA-bd_sf"/>
</dbReference>
<dbReference type="PANTHER" id="PTHR35807">
    <property type="entry name" value="TRANSCRIPTIONAL REGULATOR REDD-RELATED"/>
    <property type="match status" value="1"/>
</dbReference>
<dbReference type="EMBL" id="JACHIA010000008">
    <property type="protein sequence ID" value="MBB6071318.1"/>
    <property type="molecule type" value="Genomic_DNA"/>
</dbReference>
<accession>A0A841H025</accession>
<dbReference type="SUPFAM" id="SSF46894">
    <property type="entry name" value="C-terminal effector domain of the bipartite response regulators"/>
    <property type="match status" value="1"/>
</dbReference>
<evidence type="ECO:0000256" key="2">
    <source>
        <dbReference type="SAM" id="MobiDB-lite"/>
    </source>
</evidence>
<comment type="caution">
    <text evidence="4">The sequence shown here is derived from an EMBL/GenBank/DDBJ whole genome shotgun (WGS) entry which is preliminary data.</text>
</comment>
<feature type="compositionally biased region" description="Basic and acidic residues" evidence="2">
    <location>
        <begin position="296"/>
        <end position="309"/>
    </location>
</feature>
<dbReference type="GO" id="GO:0003677">
    <property type="term" value="F:DNA binding"/>
    <property type="evidence" value="ECO:0007669"/>
    <property type="project" value="UniProtKB-KW"/>
</dbReference>
<feature type="domain" description="Bacterial transcriptional activator" evidence="3">
    <location>
        <begin position="100"/>
        <end position="237"/>
    </location>
</feature>
<dbReference type="InterPro" id="IPR005158">
    <property type="entry name" value="BTAD"/>
</dbReference>
<dbReference type="SMART" id="SM01043">
    <property type="entry name" value="BTAD"/>
    <property type="match status" value="1"/>
</dbReference>
<keyword evidence="4" id="KW-0238">DNA-binding</keyword>
<feature type="compositionally biased region" description="Low complexity" evidence="2">
    <location>
        <begin position="271"/>
        <end position="292"/>
    </location>
</feature>
<dbReference type="GO" id="GO:0006355">
    <property type="term" value="P:regulation of DNA-templated transcription"/>
    <property type="evidence" value="ECO:0007669"/>
    <property type="project" value="InterPro"/>
</dbReference>
<evidence type="ECO:0000313" key="4">
    <source>
        <dbReference type="EMBL" id="MBB6071318.1"/>
    </source>
</evidence>
<dbReference type="PANTHER" id="PTHR35807:SF3">
    <property type="entry name" value="BLL5740 PROTEIN"/>
    <property type="match status" value="1"/>
</dbReference>
<feature type="compositionally biased region" description="Low complexity" evidence="2">
    <location>
        <begin position="310"/>
        <end position="326"/>
    </location>
</feature>
<feature type="coiled-coil region" evidence="1">
    <location>
        <begin position="675"/>
        <end position="702"/>
    </location>
</feature>
<feature type="compositionally biased region" description="Acidic residues" evidence="2">
    <location>
        <begin position="253"/>
        <end position="270"/>
    </location>
</feature>
<dbReference type="InterPro" id="IPR051677">
    <property type="entry name" value="AfsR-DnrI-RedD_regulator"/>
</dbReference>
<dbReference type="InterPro" id="IPR016032">
    <property type="entry name" value="Sig_transdc_resp-reg_C-effctor"/>
</dbReference>
<evidence type="ECO:0000313" key="5">
    <source>
        <dbReference type="Proteomes" id="UP000582837"/>
    </source>
</evidence>